<sequence>MSKLLECVLDAHGGLDRWNQFSTVSAQIVTGGGLWALKGLIQDSAPRQIRAALREEFASVAPFGQPHWRTSFRPERVAIETLDGEVVKERRDPRSAFAGHAMNTPWDPLHRAYFNGYALWTYLTTPFLMAMPGFEVVEIAPLMEGSEEWPGLRVKFPPHIATHSETQEFYFGSDFLLRRHDYHADLAGAFPVAQYVDGMADVHGFKMPSRRRAYVRGPDQRPVRDLLMVTIDLSDYVFT</sequence>
<dbReference type="RefSeq" id="WP_131412687.1">
    <property type="nucleotide sequence ID" value="NZ_SJTG01000005.1"/>
</dbReference>
<evidence type="ECO:0000313" key="2">
    <source>
        <dbReference type="Proteomes" id="UP000291822"/>
    </source>
</evidence>
<protein>
    <submittedName>
        <fullName evidence="1">Uncharacterized protein</fullName>
    </submittedName>
</protein>
<reference evidence="1 2" key="1">
    <citation type="submission" date="2019-02" db="EMBL/GenBank/DDBJ databases">
        <title>Dyella amyloliquefaciens sp. nov., isolated from forest soil.</title>
        <authorList>
            <person name="Gao Z.-H."/>
            <person name="Qiu L.-H."/>
        </authorList>
    </citation>
    <scope>NUCLEOTIDE SEQUENCE [LARGE SCALE GENOMIC DNA]</scope>
    <source>
        <strain evidence="1 2">KACC 12747</strain>
    </source>
</reference>
<comment type="caution">
    <text evidence="1">The sequence shown here is derived from an EMBL/GenBank/DDBJ whole genome shotgun (WGS) entry which is preliminary data.</text>
</comment>
<gene>
    <name evidence="1" type="ORF">EZM97_32740</name>
</gene>
<accession>A0A4R0YGJ0</accession>
<dbReference type="EMBL" id="SJTG01000005">
    <property type="protein sequence ID" value="TCI07354.1"/>
    <property type="molecule type" value="Genomic_DNA"/>
</dbReference>
<organism evidence="1 2">
    <name type="scientific">Dyella soli</name>
    <dbReference type="NCBI Taxonomy" id="522319"/>
    <lineage>
        <taxon>Bacteria</taxon>
        <taxon>Pseudomonadati</taxon>
        <taxon>Pseudomonadota</taxon>
        <taxon>Gammaproteobacteria</taxon>
        <taxon>Lysobacterales</taxon>
        <taxon>Rhodanobacteraceae</taxon>
        <taxon>Dyella</taxon>
    </lineage>
</organism>
<evidence type="ECO:0000313" key="1">
    <source>
        <dbReference type="EMBL" id="TCI07354.1"/>
    </source>
</evidence>
<name>A0A4R0YGJ0_9GAMM</name>
<dbReference type="AlphaFoldDB" id="A0A4R0YGJ0"/>
<keyword evidence="2" id="KW-1185">Reference proteome</keyword>
<proteinExistence type="predicted"/>
<dbReference type="Proteomes" id="UP000291822">
    <property type="component" value="Unassembled WGS sequence"/>
</dbReference>